<proteinExistence type="predicted"/>
<dbReference type="Pfam" id="PF17955">
    <property type="entry name" value="Cas6b_N"/>
    <property type="match status" value="1"/>
</dbReference>
<feature type="domain" description="Cas6b N-terminal" evidence="2">
    <location>
        <begin position="3"/>
        <end position="105"/>
    </location>
</feature>
<dbReference type="InterPro" id="IPR041528">
    <property type="entry name" value="Cas6b_N"/>
</dbReference>
<evidence type="ECO:0000313" key="4">
    <source>
        <dbReference type="Proteomes" id="UP000524404"/>
    </source>
</evidence>
<protein>
    <recommendedName>
        <fullName evidence="5">DNA repair protein</fullName>
    </recommendedName>
</protein>
<evidence type="ECO:0008006" key="5">
    <source>
        <dbReference type="Google" id="ProtNLM"/>
    </source>
</evidence>
<dbReference type="Proteomes" id="UP000524404">
    <property type="component" value="Unassembled WGS sequence"/>
</dbReference>
<sequence length="220" mass="25431">MQTIHQTIIRFPEIQLATRDAHKLRGYFGNIFQEYSPLLHNHLESGESAYRYPLVQYKVINRVPTLVGLNEGADLLINLFLKIKTLQIEDKTYQINQKNIESKTLEIGLSNELHSYRFQTLWMALNQENHQKYIHNAASEQQKQLNILLQNNILSYFKAMNYWVNGQVLGMLQNVYEKETKFKDKSMIAFQADFVSNAVLPSFIGIGKSVARGFGTLEAM</sequence>
<dbReference type="InterPro" id="IPR020209">
    <property type="entry name" value="Cas6b_C"/>
</dbReference>
<dbReference type="Pfam" id="PF17262">
    <property type="entry name" value="Cas6b_C"/>
    <property type="match status" value="1"/>
</dbReference>
<comment type="caution">
    <text evidence="3">The sequence shown here is derived from an EMBL/GenBank/DDBJ whole genome shotgun (WGS) entry which is preliminary data.</text>
</comment>
<keyword evidence="4" id="KW-1185">Reference proteome</keyword>
<dbReference type="EMBL" id="JACHKT010000006">
    <property type="protein sequence ID" value="MBB6002607.1"/>
    <property type="molecule type" value="Genomic_DNA"/>
</dbReference>
<reference evidence="3 4" key="1">
    <citation type="submission" date="2020-08" db="EMBL/GenBank/DDBJ databases">
        <title>Functional genomics of gut bacteria from endangered species of beetles.</title>
        <authorList>
            <person name="Carlos-Shanley C."/>
        </authorList>
    </citation>
    <scope>NUCLEOTIDE SEQUENCE [LARGE SCALE GENOMIC DNA]</scope>
    <source>
        <strain evidence="3 4">S00070</strain>
    </source>
</reference>
<organism evidence="3 4">
    <name type="scientific">Arcicella rosea</name>
    <dbReference type="NCBI Taxonomy" id="502909"/>
    <lineage>
        <taxon>Bacteria</taxon>
        <taxon>Pseudomonadati</taxon>
        <taxon>Bacteroidota</taxon>
        <taxon>Cytophagia</taxon>
        <taxon>Cytophagales</taxon>
        <taxon>Flectobacillaceae</taxon>
        <taxon>Arcicella</taxon>
    </lineage>
</organism>
<dbReference type="RefSeq" id="WP_184131906.1">
    <property type="nucleotide sequence ID" value="NZ_JACHKT010000006.1"/>
</dbReference>
<evidence type="ECO:0000313" key="3">
    <source>
        <dbReference type="EMBL" id="MBB6002607.1"/>
    </source>
</evidence>
<feature type="domain" description="Cas6b C-terminal" evidence="1">
    <location>
        <begin position="109"/>
        <end position="219"/>
    </location>
</feature>
<dbReference type="AlphaFoldDB" id="A0A841EEL2"/>
<evidence type="ECO:0000259" key="2">
    <source>
        <dbReference type="Pfam" id="PF17955"/>
    </source>
</evidence>
<gene>
    <name evidence="3" type="ORF">HNP25_001259</name>
</gene>
<evidence type="ECO:0000259" key="1">
    <source>
        <dbReference type="Pfam" id="PF17262"/>
    </source>
</evidence>
<accession>A0A841EEL2</accession>
<name>A0A841EEL2_9BACT</name>